<dbReference type="AlphaFoldDB" id="A0A4S2LS17"/>
<dbReference type="CDD" id="cd11410">
    <property type="entry name" value="bHLH_O_HES"/>
    <property type="match status" value="1"/>
</dbReference>
<dbReference type="GO" id="GO:0005634">
    <property type="term" value="C:nucleus"/>
    <property type="evidence" value="ECO:0007669"/>
    <property type="project" value="UniProtKB-SubCell"/>
</dbReference>
<proteinExistence type="predicted"/>
<feature type="domain" description="BHLH" evidence="6">
    <location>
        <begin position="83"/>
        <end position="140"/>
    </location>
</feature>
<keyword evidence="2" id="KW-0805">Transcription regulation</keyword>
<comment type="subcellular location">
    <subcellularLocation>
        <location evidence="1">Nucleus</location>
    </subcellularLocation>
</comment>
<dbReference type="PROSITE" id="PS50888">
    <property type="entry name" value="BHLH"/>
    <property type="match status" value="1"/>
</dbReference>
<dbReference type="Proteomes" id="UP000308267">
    <property type="component" value="Unassembled WGS sequence"/>
</dbReference>
<evidence type="ECO:0000256" key="5">
    <source>
        <dbReference type="SAM" id="MobiDB-lite"/>
    </source>
</evidence>
<dbReference type="InterPro" id="IPR011598">
    <property type="entry name" value="bHLH_dom"/>
</dbReference>
<feature type="region of interest" description="Disordered" evidence="5">
    <location>
        <begin position="229"/>
        <end position="248"/>
    </location>
</feature>
<feature type="compositionally biased region" description="Polar residues" evidence="5">
    <location>
        <begin position="49"/>
        <end position="59"/>
    </location>
</feature>
<sequence length="338" mass="38228">MSEAADTQSYLDSLSDRESFSLLDSDGDDDDSRQEVSDLVGAEDRRTGMFSSTTANEGQVTPRRCKTERGTTGAPEKREGKGDRKTAKQMTERKRRDRINALLSTVRTLILRLLHKNPKHHRKLEKADILELVVSYLKRELNKTRRAAEPTQGYNPVGPTSQTEFNQQAEMNCSDFQKPSCTTIKTQDIPLGQHHYHTYNLPSLHYPEPHQTSHSPFNLLPGKSFHESAFSRPAGPAGPACTTRRPLGKLDNSERVNRVPDQFNGPIIQHPLPNPNIAYEQFARFHFTMEQPLPSSNVPTLNYPSCWATVPGTGYRADENGYHPCMTQTHSPLWRPYM</sequence>
<name>A0A4S2LS17_OPIFE</name>
<evidence type="ECO:0000256" key="3">
    <source>
        <dbReference type="ARBA" id="ARBA00023163"/>
    </source>
</evidence>
<keyword evidence="3" id="KW-0804">Transcription</keyword>
<keyword evidence="8" id="KW-1185">Reference proteome</keyword>
<dbReference type="Gene3D" id="4.10.280.10">
    <property type="entry name" value="Helix-loop-helix DNA-binding domain"/>
    <property type="match status" value="1"/>
</dbReference>
<dbReference type="PANTHER" id="PTHR10985">
    <property type="entry name" value="BASIC HELIX-LOOP-HELIX TRANSCRIPTION FACTOR, HES-RELATED"/>
    <property type="match status" value="1"/>
</dbReference>
<gene>
    <name evidence="7" type="ORF">CRM22_006819</name>
</gene>
<evidence type="ECO:0000313" key="7">
    <source>
        <dbReference type="EMBL" id="TGZ63607.1"/>
    </source>
</evidence>
<keyword evidence="4" id="KW-0539">Nucleus</keyword>
<dbReference type="SMART" id="SM00353">
    <property type="entry name" value="HLH"/>
    <property type="match status" value="1"/>
</dbReference>
<dbReference type="SUPFAM" id="SSF47459">
    <property type="entry name" value="HLH, helix-loop-helix DNA-binding domain"/>
    <property type="match status" value="1"/>
</dbReference>
<evidence type="ECO:0000256" key="2">
    <source>
        <dbReference type="ARBA" id="ARBA00023015"/>
    </source>
</evidence>
<evidence type="ECO:0000259" key="6">
    <source>
        <dbReference type="PROSITE" id="PS50888"/>
    </source>
</evidence>
<evidence type="ECO:0000313" key="8">
    <source>
        <dbReference type="Proteomes" id="UP000308267"/>
    </source>
</evidence>
<dbReference type="EMBL" id="SJOL01007113">
    <property type="protein sequence ID" value="TGZ63607.1"/>
    <property type="molecule type" value="Genomic_DNA"/>
</dbReference>
<feature type="compositionally biased region" description="Basic and acidic residues" evidence="5">
    <location>
        <begin position="65"/>
        <end position="93"/>
    </location>
</feature>
<dbReference type="GO" id="GO:0046983">
    <property type="term" value="F:protein dimerization activity"/>
    <property type="evidence" value="ECO:0007669"/>
    <property type="project" value="InterPro"/>
</dbReference>
<organism evidence="7 8">
    <name type="scientific">Opisthorchis felineus</name>
    <dbReference type="NCBI Taxonomy" id="147828"/>
    <lineage>
        <taxon>Eukaryota</taxon>
        <taxon>Metazoa</taxon>
        <taxon>Spiralia</taxon>
        <taxon>Lophotrochozoa</taxon>
        <taxon>Platyhelminthes</taxon>
        <taxon>Trematoda</taxon>
        <taxon>Digenea</taxon>
        <taxon>Opisthorchiida</taxon>
        <taxon>Opisthorchiata</taxon>
        <taxon>Opisthorchiidae</taxon>
        <taxon>Opisthorchis</taxon>
    </lineage>
</organism>
<accession>A0A4S2LS17</accession>
<feature type="region of interest" description="Disordered" evidence="5">
    <location>
        <begin position="1"/>
        <end position="93"/>
    </location>
</feature>
<evidence type="ECO:0000256" key="1">
    <source>
        <dbReference type="ARBA" id="ARBA00004123"/>
    </source>
</evidence>
<dbReference type="OrthoDB" id="6085656at2759"/>
<evidence type="ECO:0000256" key="4">
    <source>
        <dbReference type="ARBA" id="ARBA00023242"/>
    </source>
</evidence>
<dbReference type="Pfam" id="PF00010">
    <property type="entry name" value="HLH"/>
    <property type="match status" value="1"/>
</dbReference>
<protein>
    <recommendedName>
        <fullName evidence="6">BHLH domain-containing protein</fullName>
    </recommendedName>
</protein>
<feature type="compositionally biased region" description="Polar residues" evidence="5">
    <location>
        <begin position="1"/>
        <end position="12"/>
    </location>
</feature>
<dbReference type="STRING" id="147828.A0A4S2LS17"/>
<reference evidence="7 8" key="1">
    <citation type="journal article" date="2019" name="BMC Genomics">
        <title>New insights from Opisthorchis felineus genome: update on genomics of the epidemiologically important liver flukes.</title>
        <authorList>
            <person name="Ershov N.I."/>
            <person name="Mordvinov V.A."/>
            <person name="Prokhortchouk E.B."/>
            <person name="Pakharukova M.Y."/>
            <person name="Gunbin K.V."/>
            <person name="Ustyantsev K."/>
            <person name="Genaev M.A."/>
            <person name="Blinov A.G."/>
            <person name="Mazur A."/>
            <person name="Boulygina E."/>
            <person name="Tsygankova S."/>
            <person name="Khrameeva E."/>
            <person name="Chekanov N."/>
            <person name="Fan G."/>
            <person name="Xiao A."/>
            <person name="Zhang H."/>
            <person name="Xu X."/>
            <person name="Yang H."/>
            <person name="Solovyev V."/>
            <person name="Lee S.M."/>
            <person name="Liu X."/>
            <person name="Afonnikov D.A."/>
            <person name="Skryabin K.G."/>
        </authorList>
    </citation>
    <scope>NUCLEOTIDE SEQUENCE [LARGE SCALE GENOMIC DNA]</scope>
    <source>
        <strain evidence="7">AK-0245</strain>
        <tissue evidence="7">Whole organism</tissue>
    </source>
</reference>
<dbReference type="InterPro" id="IPR036638">
    <property type="entry name" value="HLH_DNA-bd_sf"/>
</dbReference>
<dbReference type="InterPro" id="IPR050370">
    <property type="entry name" value="HES_HEY"/>
</dbReference>
<comment type="caution">
    <text evidence="7">The sequence shown here is derived from an EMBL/GenBank/DDBJ whole genome shotgun (WGS) entry which is preliminary data.</text>
</comment>